<keyword evidence="7" id="KW-0021">Allosteric enzyme</keyword>
<keyword evidence="4 7" id="KW-0560">Oxidoreductase</keyword>
<comment type="caution">
    <text evidence="12">The sequence shown here is derived from an EMBL/GenBank/DDBJ whole genome shotgun (WGS) entry which is preliminary data.</text>
</comment>
<comment type="similarity">
    <text evidence="2 7">Belongs to the LDH/MDH superfamily. LDH family.</text>
</comment>
<feature type="binding site" evidence="7">
    <location>
        <position position="16"/>
    </location>
    <ligand>
        <name>NAD(+)</name>
        <dbReference type="ChEBI" id="CHEBI:57540"/>
    </ligand>
</feature>
<feature type="binding site" evidence="7">
    <location>
        <position position="170"/>
    </location>
    <ligand>
        <name>beta-D-fructose 1,6-bisphosphate</name>
        <dbReference type="ChEBI" id="CHEBI:32966"/>
        <note>allosteric activator</note>
    </ligand>
</feature>
<dbReference type="EC" id="1.1.1.27" evidence="3 7"/>
<evidence type="ECO:0000259" key="10">
    <source>
        <dbReference type="Pfam" id="PF00056"/>
    </source>
</evidence>
<keyword evidence="5 7" id="KW-0520">NAD</keyword>
<comment type="activity regulation">
    <text evidence="7">Allosterically activated by fructose 1,6-bisphosphate (FBP).</text>
</comment>
<dbReference type="RefSeq" id="WP_045253366.1">
    <property type="nucleotide sequence ID" value="NZ_CP031425.1"/>
</dbReference>
<comment type="subcellular location">
    <subcellularLocation>
        <location evidence="7">Cytoplasm</location>
    </subcellularLocation>
</comment>
<comment type="catalytic activity">
    <reaction evidence="6 7">
        <text>(S)-lactate + NAD(+) = pyruvate + NADH + H(+)</text>
        <dbReference type="Rhea" id="RHEA:23444"/>
        <dbReference type="ChEBI" id="CHEBI:15361"/>
        <dbReference type="ChEBI" id="CHEBI:15378"/>
        <dbReference type="ChEBI" id="CHEBI:16651"/>
        <dbReference type="ChEBI" id="CHEBI:57540"/>
        <dbReference type="ChEBI" id="CHEBI:57945"/>
        <dbReference type="EC" id="1.1.1.27"/>
    </reaction>
</comment>
<evidence type="ECO:0000256" key="9">
    <source>
        <dbReference type="PIRSR" id="PIRSR000102-3"/>
    </source>
</evidence>
<evidence type="ECO:0000259" key="11">
    <source>
        <dbReference type="Pfam" id="PF02866"/>
    </source>
</evidence>
<dbReference type="EMBL" id="JYIU01000035">
    <property type="protein sequence ID" value="KJL23610.1"/>
    <property type="molecule type" value="Genomic_DNA"/>
</dbReference>
<feature type="domain" description="Lactate/malate dehydrogenase C-terminal" evidence="11">
    <location>
        <begin position="147"/>
        <end position="310"/>
    </location>
</feature>
<evidence type="ECO:0000313" key="13">
    <source>
        <dbReference type="Proteomes" id="UP000033572"/>
    </source>
</evidence>
<feature type="binding site" evidence="7">
    <location>
        <position position="145"/>
    </location>
    <ligand>
        <name>NAD(+)</name>
        <dbReference type="ChEBI" id="CHEBI:57540"/>
    </ligand>
</feature>
<dbReference type="PRINTS" id="PR00086">
    <property type="entry name" value="LLDHDRGNASE"/>
</dbReference>
<gene>
    <name evidence="12" type="primary">ldh2</name>
    <name evidence="7" type="synonym">ldh</name>
    <name evidence="12" type="ORF">RN50_00948</name>
</gene>
<organism evidence="12 13">
    <name type="scientific">Microbacterium foliorum</name>
    <dbReference type="NCBI Taxonomy" id="104336"/>
    <lineage>
        <taxon>Bacteria</taxon>
        <taxon>Bacillati</taxon>
        <taxon>Actinomycetota</taxon>
        <taxon>Actinomycetes</taxon>
        <taxon>Micrococcales</taxon>
        <taxon>Microbacteriaceae</taxon>
        <taxon>Microbacterium</taxon>
    </lineage>
</organism>
<dbReference type="PANTHER" id="PTHR43128:SF16">
    <property type="entry name" value="L-LACTATE DEHYDROGENASE"/>
    <property type="match status" value="1"/>
</dbReference>
<dbReference type="GeneID" id="94443644"/>
<keyword evidence="7" id="KW-0963">Cytoplasm</keyword>
<feature type="binding site" evidence="7">
    <location>
        <begin position="81"/>
        <end position="82"/>
    </location>
    <ligand>
        <name>NAD(+)</name>
        <dbReference type="ChEBI" id="CHEBI:57540"/>
    </ligand>
</feature>
<dbReference type="InterPro" id="IPR018177">
    <property type="entry name" value="L-lactate_DH_AS"/>
</dbReference>
<dbReference type="PATRIC" id="fig|104336.4.peg.972"/>
<dbReference type="AlphaFoldDB" id="A0A0F0KU14"/>
<keyword evidence="7" id="KW-0597">Phosphoprotein</keyword>
<comment type="caution">
    <text evidence="7">Lacks conserved residue(s) required for the propagation of feature annotation.</text>
</comment>
<dbReference type="PIRSF" id="PIRSF000102">
    <property type="entry name" value="Lac_mal_DH"/>
    <property type="match status" value="1"/>
</dbReference>
<feature type="binding site" evidence="7">
    <location>
        <position position="103"/>
    </location>
    <ligand>
        <name>NAD(+)</name>
        <dbReference type="ChEBI" id="CHEBI:57540"/>
    </ligand>
</feature>
<feature type="binding site" evidence="7">
    <location>
        <position position="84"/>
    </location>
    <ligand>
        <name>substrate</name>
    </ligand>
</feature>
<dbReference type="InterPro" id="IPR001557">
    <property type="entry name" value="L-lactate/malate_DH"/>
</dbReference>
<dbReference type="InterPro" id="IPR011304">
    <property type="entry name" value="L-lactate_DH"/>
</dbReference>
<evidence type="ECO:0000256" key="5">
    <source>
        <dbReference type="ARBA" id="ARBA00023027"/>
    </source>
</evidence>
<comment type="pathway">
    <text evidence="1 7">Fermentation; pyruvate fermentation to lactate; (S)-lactate from pyruvate: step 1/1.</text>
</comment>
<evidence type="ECO:0000256" key="7">
    <source>
        <dbReference type="HAMAP-Rule" id="MF_00488"/>
    </source>
</evidence>
<feature type="binding site" evidence="7">
    <location>
        <begin position="150"/>
        <end position="153"/>
    </location>
    <ligand>
        <name>substrate</name>
    </ligand>
</feature>
<feature type="binding site" evidence="7 9">
    <location>
        <begin position="120"/>
        <end position="122"/>
    </location>
    <ligand>
        <name>NAD(+)</name>
        <dbReference type="ChEBI" id="CHEBI:57540"/>
    </ligand>
</feature>
<feature type="binding site" evidence="7">
    <location>
        <begin position="122"/>
        <end position="125"/>
    </location>
    <ligand>
        <name>substrate</name>
    </ligand>
</feature>
<feature type="binding site" evidence="9">
    <location>
        <begin position="12"/>
        <end position="17"/>
    </location>
    <ligand>
        <name>NAD(+)</name>
        <dbReference type="ChEBI" id="CHEBI:57540"/>
    </ligand>
</feature>
<dbReference type="Proteomes" id="UP000033572">
    <property type="component" value="Unassembled WGS sequence"/>
</dbReference>
<feature type="active site" description="Proton acceptor" evidence="7 8">
    <location>
        <position position="177"/>
    </location>
</feature>
<name>A0A0F0KU14_9MICO</name>
<comment type="function">
    <text evidence="7">Catalyzes the conversion of lactate to pyruvate.</text>
</comment>
<dbReference type="GO" id="GO:0005737">
    <property type="term" value="C:cytoplasm"/>
    <property type="evidence" value="ECO:0007669"/>
    <property type="project" value="UniProtKB-SubCell"/>
</dbReference>
<feature type="binding site" evidence="7">
    <location>
        <position position="42"/>
    </location>
    <ligand>
        <name>NAD(+)</name>
        <dbReference type="ChEBI" id="CHEBI:57540"/>
    </ligand>
</feature>
<dbReference type="Gene3D" id="3.40.50.720">
    <property type="entry name" value="NAD(P)-binding Rossmann-like Domain"/>
    <property type="match status" value="1"/>
</dbReference>
<protein>
    <recommendedName>
        <fullName evidence="3 7">L-lactate dehydrogenase</fullName>
        <shortName evidence="7">L-LDH</shortName>
        <ecNumber evidence="3 7">1.1.1.27</ecNumber>
    </recommendedName>
</protein>
<dbReference type="NCBIfam" id="TIGR01771">
    <property type="entry name" value="L-LDH-NAD"/>
    <property type="match status" value="1"/>
</dbReference>
<dbReference type="Gene3D" id="3.90.110.10">
    <property type="entry name" value="Lactate dehydrogenase/glycoside hydrolase, family 4, C-terminal"/>
    <property type="match status" value="1"/>
</dbReference>
<evidence type="ECO:0000256" key="3">
    <source>
        <dbReference type="ARBA" id="ARBA00012967"/>
    </source>
</evidence>
<evidence type="ECO:0000256" key="2">
    <source>
        <dbReference type="ARBA" id="ARBA00006054"/>
    </source>
</evidence>
<feature type="domain" description="Lactate/malate dehydrogenase N-terminal" evidence="10">
    <location>
        <begin position="6"/>
        <end position="144"/>
    </location>
</feature>
<evidence type="ECO:0000256" key="1">
    <source>
        <dbReference type="ARBA" id="ARBA00004843"/>
    </source>
</evidence>
<dbReference type="SUPFAM" id="SSF51735">
    <property type="entry name" value="NAD(P)-binding Rossmann-fold domains"/>
    <property type="match status" value="1"/>
</dbReference>
<dbReference type="InterPro" id="IPR015955">
    <property type="entry name" value="Lactate_DH/Glyco_Ohase_4_C"/>
</dbReference>
<evidence type="ECO:0000256" key="6">
    <source>
        <dbReference type="ARBA" id="ARBA00049258"/>
    </source>
</evidence>
<dbReference type="GO" id="GO:0006089">
    <property type="term" value="P:lactate metabolic process"/>
    <property type="evidence" value="ECO:0007669"/>
    <property type="project" value="TreeGrafter"/>
</dbReference>
<dbReference type="UniPathway" id="UPA00554">
    <property type="reaction ID" value="UER00611"/>
</dbReference>
<dbReference type="PROSITE" id="PS00064">
    <property type="entry name" value="L_LDH"/>
    <property type="match status" value="1"/>
</dbReference>
<dbReference type="Pfam" id="PF02866">
    <property type="entry name" value="Ldh_1_C"/>
    <property type="match status" value="1"/>
</dbReference>
<sequence>MTTARTKITVIGAGSVGVSVAYAALIRGSAAEVALYDIATDKVDAEVLDLAHGTQFTSASVSGGSDLSVVDGSDVIVVTAGAKQQPGQTRMELSGINARLLETLMPQLVERAPQAVFLVVTNPADVMTVVAQRVSGLPPHRVLGSGTVLDTSRLRWRLAHRANVSTASVHADIVGEHGDTEFPLWSNATIGSVPILDWPADEPFTAEELDRIAIEVRDAAYAVIRGKGATNLAIGVSCARIAEAVLRDERAVLPVATVLDGQYGIDGVALSVPSVVGAAGAVPLGETPMSAHERAQLHASAAAIRAAIDELG</sequence>
<feature type="binding site" evidence="7">
    <location>
        <position position="230"/>
    </location>
    <ligand>
        <name>substrate</name>
    </ligand>
</feature>
<dbReference type="InterPro" id="IPR022383">
    <property type="entry name" value="Lactate/malate_DH_C"/>
</dbReference>
<dbReference type="KEGG" id="mfol:DXT68_04525"/>
<dbReference type="SUPFAM" id="SSF56327">
    <property type="entry name" value="LDH C-terminal domain-like"/>
    <property type="match status" value="1"/>
</dbReference>
<feature type="binding site" evidence="7">
    <location>
        <position position="155"/>
    </location>
    <ligand>
        <name>beta-D-fructose 1,6-bisphosphate</name>
        <dbReference type="ChEBI" id="CHEBI:32966"/>
        <note>allosteric activator</note>
    </ligand>
</feature>
<dbReference type="GO" id="GO:0004459">
    <property type="term" value="F:L-lactate dehydrogenase (NAD+) activity"/>
    <property type="evidence" value="ECO:0007669"/>
    <property type="project" value="UniProtKB-UniRule"/>
</dbReference>
<dbReference type="Pfam" id="PF00056">
    <property type="entry name" value="Ldh_1_N"/>
    <property type="match status" value="1"/>
</dbReference>
<dbReference type="GO" id="GO:0006096">
    <property type="term" value="P:glycolytic process"/>
    <property type="evidence" value="ECO:0007669"/>
    <property type="project" value="UniProtKB-UniRule"/>
</dbReference>
<dbReference type="InterPro" id="IPR036291">
    <property type="entry name" value="NAD(P)-bd_dom_sf"/>
</dbReference>
<evidence type="ECO:0000256" key="4">
    <source>
        <dbReference type="ARBA" id="ARBA00023002"/>
    </source>
</evidence>
<keyword evidence="13" id="KW-1185">Reference proteome</keyword>
<dbReference type="InterPro" id="IPR001236">
    <property type="entry name" value="Lactate/malate_DH_N"/>
</dbReference>
<reference evidence="12 13" key="1">
    <citation type="submission" date="2015-02" db="EMBL/GenBank/DDBJ databases">
        <title>Draft genome sequences of ten Microbacterium spp. with emphasis on heavy metal contaminated environments.</title>
        <authorList>
            <person name="Corretto E."/>
        </authorList>
    </citation>
    <scope>NUCLEOTIDE SEQUENCE [LARGE SCALE GENOMIC DNA]</scope>
    <source>
        <strain evidence="12 13">DSM 12966</strain>
    </source>
</reference>
<feature type="binding site" evidence="7 9">
    <location>
        <position position="37"/>
    </location>
    <ligand>
        <name>NAD(+)</name>
        <dbReference type="ChEBI" id="CHEBI:57540"/>
    </ligand>
</feature>
<dbReference type="HAMAP" id="MF_00488">
    <property type="entry name" value="Lactate_dehydrog"/>
    <property type="match status" value="1"/>
</dbReference>
<accession>A0A0F0KU14</accession>
<comment type="subunit">
    <text evidence="7">Homotetramer.</text>
</comment>
<evidence type="ECO:0000313" key="12">
    <source>
        <dbReference type="EMBL" id="KJL23610.1"/>
    </source>
</evidence>
<feature type="binding site" evidence="9">
    <location>
        <position position="97"/>
    </location>
    <ligand>
        <name>NAD(+)</name>
        <dbReference type="ChEBI" id="CHEBI:57540"/>
    </ligand>
</feature>
<evidence type="ECO:0000256" key="8">
    <source>
        <dbReference type="PIRSR" id="PIRSR000102-1"/>
    </source>
</evidence>
<dbReference type="PANTHER" id="PTHR43128">
    <property type="entry name" value="L-2-HYDROXYCARBOXYLATE DEHYDROGENASE (NAD(P)(+))"/>
    <property type="match status" value="1"/>
</dbReference>
<feature type="binding site" evidence="7">
    <location>
        <position position="90"/>
    </location>
    <ligand>
        <name>substrate</name>
    </ligand>
</feature>
<proteinExistence type="inferred from homology"/>
<feature type="modified residue" description="Phosphotyrosine" evidence="7">
    <location>
        <position position="221"/>
    </location>
</feature>